<organism evidence="2 3">
    <name type="scientific">Malus baccata</name>
    <name type="common">Siberian crab apple</name>
    <name type="synonym">Pyrus baccata</name>
    <dbReference type="NCBI Taxonomy" id="106549"/>
    <lineage>
        <taxon>Eukaryota</taxon>
        <taxon>Viridiplantae</taxon>
        <taxon>Streptophyta</taxon>
        <taxon>Embryophyta</taxon>
        <taxon>Tracheophyta</taxon>
        <taxon>Spermatophyta</taxon>
        <taxon>Magnoliopsida</taxon>
        <taxon>eudicotyledons</taxon>
        <taxon>Gunneridae</taxon>
        <taxon>Pentapetalae</taxon>
        <taxon>rosids</taxon>
        <taxon>fabids</taxon>
        <taxon>Rosales</taxon>
        <taxon>Rosaceae</taxon>
        <taxon>Amygdaloideae</taxon>
        <taxon>Maleae</taxon>
        <taxon>Malus</taxon>
    </lineage>
</organism>
<accession>A0A540K473</accession>
<evidence type="ECO:0000313" key="3">
    <source>
        <dbReference type="Proteomes" id="UP000315295"/>
    </source>
</evidence>
<proteinExistence type="predicted"/>
<feature type="region of interest" description="Disordered" evidence="1">
    <location>
        <begin position="82"/>
        <end position="108"/>
    </location>
</feature>
<feature type="compositionally biased region" description="Polar residues" evidence="1">
    <location>
        <begin position="82"/>
        <end position="94"/>
    </location>
</feature>
<comment type="caution">
    <text evidence="2">The sequence shown here is derived from an EMBL/GenBank/DDBJ whole genome shotgun (WGS) entry which is preliminary data.</text>
</comment>
<reference evidence="2 3" key="1">
    <citation type="journal article" date="2019" name="G3 (Bethesda)">
        <title>Sequencing of a Wild Apple (Malus baccata) Genome Unravels the Differences Between Cultivated and Wild Apple Species Regarding Disease Resistance and Cold Tolerance.</title>
        <authorList>
            <person name="Chen X."/>
        </authorList>
    </citation>
    <scope>NUCLEOTIDE SEQUENCE [LARGE SCALE GENOMIC DNA]</scope>
    <source>
        <strain evidence="3">cv. Shandingzi</strain>
        <tissue evidence="2">Leaves</tissue>
    </source>
</reference>
<dbReference type="Proteomes" id="UP000315295">
    <property type="component" value="Unassembled WGS sequence"/>
</dbReference>
<keyword evidence="3" id="KW-1185">Reference proteome</keyword>
<evidence type="ECO:0000256" key="1">
    <source>
        <dbReference type="SAM" id="MobiDB-lite"/>
    </source>
</evidence>
<protein>
    <submittedName>
        <fullName evidence="2">Uncharacterized protein</fullName>
    </submittedName>
</protein>
<dbReference type="AlphaFoldDB" id="A0A540K473"/>
<dbReference type="EMBL" id="VIEB01012085">
    <property type="protein sequence ID" value="TQD68672.1"/>
    <property type="molecule type" value="Genomic_DNA"/>
</dbReference>
<evidence type="ECO:0000313" key="2">
    <source>
        <dbReference type="EMBL" id="TQD68672.1"/>
    </source>
</evidence>
<gene>
    <name evidence="2" type="ORF">C1H46_045795</name>
</gene>
<name>A0A540K473_MALBA</name>
<feature type="compositionally biased region" description="Basic residues" evidence="1">
    <location>
        <begin position="96"/>
        <end position="108"/>
    </location>
</feature>
<sequence>MIIMIIIKKERKKPTAESNWAAKPKVEESTLFELRRKRPRWRQQMVKILMGLLGLATAIAGDKRVLQQLHRRQSLRRLSLQATSNEMPELSGSTVRRFRRMRHTNSPH</sequence>